<comment type="caution">
    <text evidence="6">The sequence shown here is derived from an EMBL/GenBank/DDBJ whole genome shotgun (WGS) entry which is preliminary data.</text>
</comment>
<dbReference type="Pfam" id="PF00701">
    <property type="entry name" value="DHDPS"/>
    <property type="match status" value="1"/>
</dbReference>
<sequence>MALTAQDITGVVGIIPTPSIPGADRWDVENSVDLDAAAKLADDMVRGGVDVLMTNGTFGECAALTWPETEAFVATVVDAIEGRIPVFAGATTLNTRETIRRARRLEEIGADGAFVGRPMWLPLDSKGIVRFYRDLCEAVPNLPVVIYDNPGAFKGKISAAAYEQLSKIPQVVASKHLGLLGGAAFFDDLRAVNGRIRLLPLESDWYYLSRLFPDDVRACWSGNVACGPAPVVRLKELISEERWAECQQLTHELQDALEPLYPNGDFPEFLKYSIQLDNAQFRSAGFLQTGPTRPPYINVPEDYLEGARAAGRRWAELEARYQTSSLETKGTS</sequence>
<dbReference type="InterPro" id="IPR048038">
    <property type="entry name" value="HBPHA/CBPHA"/>
</dbReference>
<dbReference type="PRINTS" id="PR00146">
    <property type="entry name" value="DHPICSNTHASE"/>
</dbReference>
<keyword evidence="3 5" id="KW-0456">Lyase</keyword>
<evidence type="ECO:0000256" key="2">
    <source>
        <dbReference type="ARBA" id="ARBA00022797"/>
    </source>
</evidence>
<dbReference type="Gene3D" id="3.20.20.70">
    <property type="entry name" value="Aldolase class I"/>
    <property type="match status" value="1"/>
</dbReference>
<dbReference type="SUPFAM" id="SSF51569">
    <property type="entry name" value="Aldolase"/>
    <property type="match status" value="1"/>
</dbReference>
<dbReference type="PANTHER" id="PTHR12128">
    <property type="entry name" value="DIHYDRODIPICOLINATE SYNTHASE"/>
    <property type="match status" value="1"/>
</dbReference>
<comment type="similarity">
    <text evidence="1 5">Belongs to the DapA family.</text>
</comment>
<accession>A0ABW2C4K0</accession>
<dbReference type="InterPro" id="IPR013785">
    <property type="entry name" value="Aldolase_TIM"/>
</dbReference>
<evidence type="ECO:0000256" key="1">
    <source>
        <dbReference type="ARBA" id="ARBA00007592"/>
    </source>
</evidence>
<protein>
    <submittedName>
        <fullName evidence="6">Dihydrodipicolinate synthase family protein</fullName>
    </submittedName>
</protein>
<dbReference type="SMART" id="SM01130">
    <property type="entry name" value="DHDPS"/>
    <property type="match status" value="1"/>
</dbReference>
<dbReference type="InterPro" id="IPR002220">
    <property type="entry name" value="DapA-like"/>
</dbReference>
<organism evidence="6 7">
    <name type="scientific">Haloechinothrix salitolerans</name>
    <dbReference type="NCBI Taxonomy" id="926830"/>
    <lineage>
        <taxon>Bacteria</taxon>
        <taxon>Bacillati</taxon>
        <taxon>Actinomycetota</taxon>
        <taxon>Actinomycetes</taxon>
        <taxon>Pseudonocardiales</taxon>
        <taxon>Pseudonocardiaceae</taxon>
        <taxon>Haloechinothrix</taxon>
    </lineage>
</organism>
<name>A0ABW2C4K0_9PSEU</name>
<dbReference type="PANTHER" id="PTHR12128:SF66">
    <property type="entry name" value="4-HYDROXY-2-OXOGLUTARATE ALDOLASE, MITOCHONDRIAL"/>
    <property type="match status" value="1"/>
</dbReference>
<dbReference type="PIRSF" id="PIRSF001365">
    <property type="entry name" value="DHDPS"/>
    <property type="match status" value="1"/>
</dbReference>
<evidence type="ECO:0000256" key="4">
    <source>
        <dbReference type="ARBA" id="ARBA00023317"/>
    </source>
</evidence>
<evidence type="ECO:0000256" key="5">
    <source>
        <dbReference type="PIRNR" id="PIRNR001365"/>
    </source>
</evidence>
<reference evidence="7" key="1">
    <citation type="journal article" date="2019" name="Int. J. Syst. Evol. Microbiol.">
        <title>The Global Catalogue of Microorganisms (GCM) 10K type strain sequencing project: providing services to taxonomists for standard genome sequencing and annotation.</title>
        <authorList>
            <consortium name="The Broad Institute Genomics Platform"/>
            <consortium name="The Broad Institute Genome Sequencing Center for Infectious Disease"/>
            <person name="Wu L."/>
            <person name="Ma J."/>
        </authorList>
    </citation>
    <scope>NUCLEOTIDE SEQUENCE [LARGE SCALE GENOMIC DNA]</scope>
    <source>
        <strain evidence="7">KCTC 32255</strain>
    </source>
</reference>
<keyword evidence="4" id="KW-0670">Pyruvate</keyword>
<proteinExistence type="inferred from homology"/>
<dbReference type="Proteomes" id="UP001596337">
    <property type="component" value="Unassembled WGS sequence"/>
</dbReference>
<keyword evidence="7" id="KW-1185">Reference proteome</keyword>
<keyword evidence="2" id="KW-0058">Aromatic hydrocarbons catabolism</keyword>
<dbReference type="EMBL" id="JBHSXX010000001">
    <property type="protein sequence ID" value="MFC6869447.1"/>
    <property type="molecule type" value="Genomic_DNA"/>
</dbReference>
<dbReference type="RefSeq" id="WP_345400649.1">
    <property type="nucleotide sequence ID" value="NZ_BAABLA010000101.1"/>
</dbReference>
<evidence type="ECO:0000256" key="3">
    <source>
        <dbReference type="ARBA" id="ARBA00023239"/>
    </source>
</evidence>
<evidence type="ECO:0000313" key="6">
    <source>
        <dbReference type="EMBL" id="MFC6869447.1"/>
    </source>
</evidence>
<dbReference type="CDD" id="cd00952">
    <property type="entry name" value="CHBPH_aldolase"/>
    <property type="match status" value="1"/>
</dbReference>
<evidence type="ECO:0000313" key="7">
    <source>
        <dbReference type="Proteomes" id="UP001596337"/>
    </source>
</evidence>
<gene>
    <name evidence="6" type="ORF">ACFQGD_20100</name>
</gene>